<name>R9UEL4_9TOMB</name>
<feature type="region of interest" description="Disordered" evidence="3">
    <location>
        <begin position="1"/>
        <end position="35"/>
    </location>
</feature>
<keyword evidence="5" id="KW-1185">Reference proteome</keyword>
<keyword evidence="1" id="KW-0813">Transport</keyword>
<feature type="compositionally biased region" description="Basic and acidic residues" evidence="3">
    <location>
        <begin position="146"/>
        <end position="156"/>
    </location>
</feature>
<dbReference type="Proteomes" id="UP000243483">
    <property type="component" value="Segment"/>
</dbReference>
<evidence type="ECO:0000256" key="1">
    <source>
        <dbReference type="ARBA" id="ARBA00022448"/>
    </source>
</evidence>
<proteinExistence type="predicted"/>
<protein>
    <submittedName>
        <fullName evidence="4">Movement protein P4</fullName>
    </submittedName>
</protein>
<feature type="region of interest" description="Disordered" evidence="3">
    <location>
        <begin position="124"/>
        <end position="156"/>
    </location>
</feature>
<dbReference type="GO" id="GO:0046740">
    <property type="term" value="P:transport of virus in host, cell to cell"/>
    <property type="evidence" value="ECO:0007669"/>
    <property type="project" value="UniProtKB-KW"/>
</dbReference>
<dbReference type="KEGG" id="vg:40524983"/>
<dbReference type="GeneID" id="40524983"/>
<evidence type="ECO:0000313" key="4">
    <source>
        <dbReference type="EMBL" id="AGN54058.1"/>
    </source>
</evidence>
<dbReference type="Pfam" id="PF01659">
    <property type="entry name" value="Luteo_Vpg"/>
    <property type="match status" value="1"/>
</dbReference>
<evidence type="ECO:0000256" key="2">
    <source>
        <dbReference type="ARBA" id="ARBA00023031"/>
    </source>
</evidence>
<keyword evidence="2" id="KW-0916">Viral movement protein</keyword>
<sequence length="156" mass="17689">MSENQNPNQNLEQFGQWLWSSPMEQDPEDEITDAQEEEGQILYLDQQAGLRYSFSQSTALRPTQVGSSSSAPVYRNAQRFQVEYLSPTTVTRSQTSRFSISHTRPLLQPAQSILNSTLRAHNQPWVAQLTHSPSTNPAPKRSTRSKSMERITGKPR</sequence>
<gene>
    <name evidence="4" type="primary">ORF4</name>
</gene>
<organism evidence="4 5">
    <name type="scientific">Barley yellow dwarf virus-kerIII</name>
    <dbReference type="NCBI Taxonomy" id="2169988"/>
    <lineage>
        <taxon>Viruses</taxon>
        <taxon>Riboviria</taxon>
        <taxon>Orthornavirae</taxon>
        <taxon>Kitrinoviricota</taxon>
        <taxon>Tolucaviricetes</taxon>
        <taxon>Tolivirales</taxon>
        <taxon>Tombusviridae</taxon>
        <taxon>Regressovirinae</taxon>
        <taxon>Luteovirus</taxon>
        <taxon>Luteovirus kertrihordei</taxon>
    </lineage>
</organism>
<dbReference type="InterPro" id="IPR001964">
    <property type="entry name" value="Luteo_VPG"/>
</dbReference>
<feature type="compositionally biased region" description="Polar residues" evidence="3">
    <location>
        <begin position="1"/>
        <end position="23"/>
    </location>
</feature>
<dbReference type="EMBL" id="KC559092">
    <property type="protein sequence ID" value="AGN54058.1"/>
    <property type="molecule type" value="Genomic_RNA"/>
</dbReference>
<dbReference type="PRINTS" id="PR00912">
    <property type="entry name" value="LVIRUSORF5"/>
</dbReference>
<dbReference type="RefSeq" id="YP_009664864.1">
    <property type="nucleotide sequence ID" value="NC_043123.1"/>
</dbReference>
<reference evidence="4 5" key="1">
    <citation type="journal article" date="2013" name="PLoS ONE">
        <title>Distribution of Barley yellow dwarf virus-PAV in the Sub-Antarctic Kerguelen Islands and Characterization of Two New Luteovirus Species.</title>
        <authorList>
            <person name="Svanella-Dumas L."/>
            <person name="Candresse T."/>
            <person name="Hulle M."/>
            <person name="Marais A."/>
        </authorList>
    </citation>
    <scope>NUCLEOTIDE SEQUENCE [LARGE SCALE GENOMIC DNA]</scope>
    <source>
        <strain evidence="4">K460</strain>
    </source>
</reference>
<evidence type="ECO:0000313" key="5">
    <source>
        <dbReference type="Proteomes" id="UP000243483"/>
    </source>
</evidence>
<accession>R9UEL4</accession>
<evidence type="ECO:0000256" key="3">
    <source>
        <dbReference type="SAM" id="MobiDB-lite"/>
    </source>
</evidence>
<feature type="compositionally biased region" description="Acidic residues" evidence="3">
    <location>
        <begin position="25"/>
        <end position="35"/>
    </location>
</feature>